<evidence type="ECO:0000313" key="2">
    <source>
        <dbReference type="Proteomes" id="UP000257109"/>
    </source>
</evidence>
<reference evidence="1" key="1">
    <citation type="submission" date="2018-05" db="EMBL/GenBank/DDBJ databases">
        <title>Draft genome of Mucuna pruriens seed.</title>
        <authorList>
            <person name="Nnadi N.E."/>
            <person name="Vos R."/>
            <person name="Hasami M.H."/>
            <person name="Devisetty U.K."/>
            <person name="Aguiy J.C."/>
        </authorList>
    </citation>
    <scope>NUCLEOTIDE SEQUENCE [LARGE SCALE GENOMIC DNA]</scope>
    <source>
        <strain evidence="1">JCA_2017</strain>
    </source>
</reference>
<gene>
    <name evidence="1" type="ORF">CR513_20256</name>
</gene>
<dbReference type="AlphaFoldDB" id="A0A371H2K8"/>
<dbReference type="EMBL" id="QJKJ01003754">
    <property type="protein sequence ID" value="RDX97025.1"/>
    <property type="molecule type" value="Genomic_DNA"/>
</dbReference>
<feature type="non-terminal residue" evidence="1">
    <location>
        <position position="1"/>
    </location>
</feature>
<organism evidence="1 2">
    <name type="scientific">Mucuna pruriens</name>
    <name type="common">Velvet bean</name>
    <name type="synonym">Dolichos pruriens</name>
    <dbReference type="NCBI Taxonomy" id="157652"/>
    <lineage>
        <taxon>Eukaryota</taxon>
        <taxon>Viridiplantae</taxon>
        <taxon>Streptophyta</taxon>
        <taxon>Embryophyta</taxon>
        <taxon>Tracheophyta</taxon>
        <taxon>Spermatophyta</taxon>
        <taxon>Magnoliopsida</taxon>
        <taxon>eudicotyledons</taxon>
        <taxon>Gunneridae</taxon>
        <taxon>Pentapetalae</taxon>
        <taxon>rosids</taxon>
        <taxon>fabids</taxon>
        <taxon>Fabales</taxon>
        <taxon>Fabaceae</taxon>
        <taxon>Papilionoideae</taxon>
        <taxon>50 kb inversion clade</taxon>
        <taxon>NPAAA clade</taxon>
        <taxon>indigoferoid/millettioid clade</taxon>
        <taxon>Phaseoleae</taxon>
        <taxon>Mucuna</taxon>
    </lineage>
</organism>
<accession>A0A371H2K8</accession>
<proteinExistence type="predicted"/>
<name>A0A371H2K8_MUCPR</name>
<protein>
    <submittedName>
        <fullName evidence="1">Uncharacterized protein</fullName>
    </submittedName>
</protein>
<sequence>MIDAARGGALMDKTQVVVRHLISNMASNTQQFGTRGVVTSRVVNKVGMIDNLRLENQLTELTSLVRKLAIEQHQLSASLRVCGIFTSVEHPTDMCPTLQETKLDNVEIIGSIVFTQSESRAVYGPEIQICVKHVDSKLELLSVVGAKIPSTTILTTTTTTGSTIGQFTFDGSVDEHEMGIRTTYIIKNEIQTQDMNSMNSSSTTITMVGDDGSPVLAKTLRIRSTRVRWQAKRSHLATFVLSVLDLQFLDR</sequence>
<keyword evidence="2" id="KW-1185">Reference proteome</keyword>
<evidence type="ECO:0000313" key="1">
    <source>
        <dbReference type="EMBL" id="RDX97025.1"/>
    </source>
</evidence>
<dbReference type="OrthoDB" id="694103at2759"/>
<dbReference type="Proteomes" id="UP000257109">
    <property type="component" value="Unassembled WGS sequence"/>
</dbReference>
<comment type="caution">
    <text evidence="1">The sequence shown here is derived from an EMBL/GenBank/DDBJ whole genome shotgun (WGS) entry which is preliminary data.</text>
</comment>